<reference evidence="1 2" key="1">
    <citation type="submission" date="2019-02" db="EMBL/GenBank/DDBJ databases">
        <authorList>
            <person name="Lehtovirta-Morley E L."/>
        </authorList>
    </citation>
    <scope>NUCLEOTIDE SEQUENCE [LARGE SCALE GENOMIC DNA]</scope>
    <source>
        <strain evidence="1">NFRAN1</strain>
    </source>
</reference>
<proteinExistence type="predicted"/>
<gene>
    <name evidence="1" type="ORF">NFRAN_0301</name>
</gene>
<accession>A0A484I9F7</accession>
<dbReference type="AlphaFoldDB" id="A0A484I9F7"/>
<name>A0A484I9F7_9ARCH</name>
<protein>
    <submittedName>
        <fullName evidence="1">Uncharacterized protein</fullName>
    </submittedName>
</protein>
<sequence>MGMNTLEEILLRRQSQDKELINFNTDNKDNPLIKEEKNFLLR</sequence>
<organism evidence="1 2">
    <name type="scientific">Candidatus Nitrosocosmicus franklandianus</name>
    <dbReference type="NCBI Taxonomy" id="1798806"/>
    <lineage>
        <taxon>Archaea</taxon>
        <taxon>Nitrososphaerota</taxon>
        <taxon>Nitrososphaeria</taxon>
        <taxon>Nitrososphaerales</taxon>
        <taxon>Nitrososphaeraceae</taxon>
        <taxon>Candidatus Nitrosocosmicus</taxon>
    </lineage>
</organism>
<dbReference type="KEGG" id="nfn:NFRAN_0301"/>
<keyword evidence="2" id="KW-1185">Reference proteome</keyword>
<dbReference type="Proteomes" id="UP000294299">
    <property type="component" value="Chromosome NFRAN"/>
</dbReference>
<dbReference type="EMBL" id="LR216287">
    <property type="protein sequence ID" value="VFJ12622.1"/>
    <property type="molecule type" value="Genomic_DNA"/>
</dbReference>
<evidence type="ECO:0000313" key="1">
    <source>
        <dbReference type="EMBL" id="VFJ12622.1"/>
    </source>
</evidence>
<evidence type="ECO:0000313" key="2">
    <source>
        <dbReference type="Proteomes" id="UP000294299"/>
    </source>
</evidence>